<dbReference type="Proteomes" id="UP000799778">
    <property type="component" value="Unassembled WGS sequence"/>
</dbReference>
<evidence type="ECO:0000313" key="2">
    <source>
        <dbReference type="EMBL" id="KAF2012232.1"/>
    </source>
</evidence>
<proteinExistence type="predicted"/>
<dbReference type="EMBL" id="ML978073">
    <property type="protein sequence ID" value="KAF2012232.1"/>
    <property type="molecule type" value="Genomic_DNA"/>
</dbReference>
<reference evidence="2" key="1">
    <citation type="journal article" date="2020" name="Stud. Mycol.">
        <title>101 Dothideomycetes genomes: a test case for predicting lifestyles and emergence of pathogens.</title>
        <authorList>
            <person name="Haridas S."/>
            <person name="Albert R."/>
            <person name="Binder M."/>
            <person name="Bloem J."/>
            <person name="Labutti K."/>
            <person name="Salamov A."/>
            <person name="Andreopoulos B."/>
            <person name="Baker S."/>
            <person name="Barry K."/>
            <person name="Bills G."/>
            <person name="Bluhm B."/>
            <person name="Cannon C."/>
            <person name="Castanera R."/>
            <person name="Culley D."/>
            <person name="Daum C."/>
            <person name="Ezra D."/>
            <person name="Gonzalez J."/>
            <person name="Henrissat B."/>
            <person name="Kuo A."/>
            <person name="Liang C."/>
            <person name="Lipzen A."/>
            <person name="Lutzoni F."/>
            <person name="Magnuson J."/>
            <person name="Mondo S."/>
            <person name="Nolan M."/>
            <person name="Ohm R."/>
            <person name="Pangilinan J."/>
            <person name="Park H.-J."/>
            <person name="Ramirez L."/>
            <person name="Alfaro M."/>
            <person name="Sun H."/>
            <person name="Tritt A."/>
            <person name="Yoshinaga Y."/>
            <person name="Zwiers L.-H."/>
            <person name="Turgeon B."/>
            <person name="Goodwin S."/>
            <person name="Spatafora J."/>
            <person name="Crous P."/>
            <person name="Grigoriev I."/>
        </authorList>
    </citation>
    <scope>NUCLEOTIDE SEQUENCE</scope>
    <source>
        <strain evidence="2">CBS 175.79</strain>
    </source>
</reference>
<evidence type="ECO:0000256" key="1">
    <source>
        <dbReference type="SAM" id="MobiDB-lite"/>
    </source>
</evidence>
<accession>A0A6A5XGM0</accession>
<name>A0A6A5XGM0_9PLEO</name>
<gene>
    <name evidence="2" type="ORF">BU24DRAFT_465791</name>
</gene>
<organism evidence="2 3">
    <name type="scientific">Aaosphaeria arxii CBS 175.79</name>
    <dbReference type="NCBI Taxonomy" id="1450172"/>
    <lineage>
        <taxon>Eukaryota</taxon>
        <taxon>Fungi</taxon>
        <taxon>Dikarya</taxon>
        <taxon>Ascomycota</taxon>
        <taxon>Pezizomycotina</taxon>
        <taxon>Dothideomycetes</taxon>
        <taxon>Pleosporomycetidae</taxon>
        <taxon>Pleosporales</taxon>
        <taxon>Pleosporales incertae sedis</taxon>
        <taxon>Aaosphaeria</taxon>
    </lineage>
</organism>
<dbReference type="AlphaFoldDB" id="A0A6A5XGM0"/>
<evidence type="ECO:0000313" key="3">
    <source>
        <dbReference type="Proteomes" id="UP000799778"/>
    </source>
</evidence>
<dbReference type="OrthoDB" id="3794541at2759"/>
<protein>
    <submittedName>
        <fullName evidence="2">Uncharacterized protein</fullName>
    </submittedName>
</protein>
<dbReference type="RefSeq" id="XP_033380571.1">
    <property type="nucleotide sequence ID" value="XM_033532308.1"/>
</dbReference>
<feature type="compositionally biased region" description="Polar residues" evidence="1">
    <location>
        <begin position="595"/>
        <end position="604"/>
    </location>
</feature>
<keyword evidence="3" id="KW-1185">Reference proteome</keyword>
<dbReference type="GeneID" id="54289705"/>
<sequence length="648" mass="72863">MSSHNTKSVESDLASLKLGRDTIGRIRERESTEFHTYTFPEFHKNSRVVAVCGVMNLDDADPEADGWLLSDFYLFNILLRGLGSKQTWLTTLQPSILVSKYKEYLHGNPYKDRRVVLNQDILDQNRLTPVQLLSPDTAVNDCVEILRREAAEAKRKREPLLVLLFGHGHQTTKAIIFGSISKEEVWAEVPLRAEKALYMSQVQSVISEGLQWTMLSKSCYSAAWTANVNSTALTAASHLLESESWPESGSMRYSGSVWMTKLLKALKDEMKEPAEQELQSQSQGHYVILNKAFSKFVEECHSVLATRVDRLADTHNLSFSTQDDEWSTSWGERTGIPLANFEERFLALPIRPTSMDTKSGINRDPANSLNEDLPTRLLGQSMRGRFGSARAARRHVINLAVEYINSCPGRSSMAGNQRITSSFLRVYQNVGTSWDHMASTLAQLEYRLSCTRVATAYLTVCNIPFPQGLACDKWDKQVHINNIPDGGHSHIYEHALELLTDARIMPEPLEVHGHRFIKAQQYIAVALLEQYELDRQNSLKIVEASVAKLVSVKDKVIGELVDFVLRSETLKSSRREWASSLRKRLRSLSPHKANRNSGYSSGLVSPSKKQRASLDDPSELSPRLPRSLSRRDDSSAGMSDVAKGKRKA</sequence>
<feature type="region of interest" description="Disordered" evidence="1">
    <location>
        <begin position="588"/>
        <end position="648"/>
    </location>
</feature>